<evidence type="ECO:0000313" key="8">
    <source>
        <dbReference type="Proteomes" id="UP000441399"/>
    </source>
</evidence>
<keyword evidence="2 5" id="KW-0812">Transmembrane</keyword>
<feature type="domain" description="O-antigen ligase-related" evidence="6">
    <location>
        <begin position="192"/>
        <end position="350"/>
    </location>
</feature>
<evidence type="ECO:0000256" key="1">
    <source>
        <dbReference type="ARBA" id="ARBA00004141"/>
    </source>
</evidence>
<feature type="transmembrane region" description="Helical" evidence="5">
    <location>
        <begin position="20"/>
        <end position="38"/>
    </location>
</feature>
<evidence type="ECO:0000259" key="6">
    <source>
        <dbReference type="Pfam" id="PF04932"/>
    </source>
</evidence>
<sequence>MSTQPLYGNIPRNNGLTTPVLRGFGLLLIAGLYLLQFASDGEPGKFTGILLVLWLPFLYLAPSHDWRRSEKVFVGLCGFYFLSTLPAYGISIDVNKANGELEKLAKWAVLPAVLFFILRRLQIRDQVFSAMVMVGVSFLFAATIYSVIDDPNNRITVYGNPNIAGYLAAGGIALLAGLYPSIKYKLVVITVILMAVFALLWSQTRGAWLTLPIIALCVSRPLWHQFQALSLRTRSITAVCLIALIVGLAFIPFIQQRILLTVTNISTYIDSPEQFGRSSLGVRLELFRAGWLMALNYPLTGIGLGDVKYYIVEYDRFMHIIPEISYSFSMHSEYFQALAFRGFVNLASFLIMLTWLTGYYLRSLPNDSAAVTSYRTAGLAVTLSTAVVCLTLSMLSNNTGINFFIFSQALLIFMIERQRASISSSCYAHSKNLYRQPA</sequence>
<dbReference type="InterPro" id="IPR007016">
    <property type="entry name" value="O-antigen_ligase-rel_domated"/>
</dbReference>
<proteinExistence type="predicted"/>
<evidence type="ECO:0000256" key="2">
    <source>
        <dbReference type="ARBA" id="ARBA00022692"/>
    </source>
</evidence>
<comment type="subcellular location">
    <subcellularLocation>
        <location evidence="1">Membrane</location>
        <topology evidence="1">Multi-pass membrane protein</topology>
    </subcellularLocation>
</comment>
<dbReference type="OrthoDB" id="8576060at2"/>
<feature type="transmembrane region" description="Helical" evidence="5">
    <location>
        <begin position="338"/>
        <end position="361"/>
    </location>
</feature>
<reference evidence="7 8" key="1">
    <citation type="submission" date="2019-11" db="EMBL/GenBank/DDBJ databases">
        <authorList>
            <person name="Holert J."/>
        </authorList>
    </citation>
    <scope>NUCLEOTIDE SEQUENCE [LARGE SCALE GENOMIC DNA]</scope>
    <source>
        <strain evidence="7">SB11_3</strain>
    </source>
</reference>
<feature type="transmembrane region" description="Helical" evidence="5">
    <location>
        <begin position="128"/>
        <end position="148"/>
    </location>
</feature>
<dbReference type="InterPro" id="IPR051533">
    <property type="entry name" value="WaaL-like"/>
</dbReference>
<dbReference type="GO" id="GO:0016020">
    <property type="term" value="C:membrane"/>
    <property type="evidence" value="ECO:0007669"/>
    <property type="project" value="UniProtKB-SubCell"/>
</dbReference>
<name>A0A5S9QBS4_9GAMM</name>
<dbReference type="Pfam" id="PF04932">
    <property type="entry name" value="Wzy_C"/>
    <property type="match status" value="1"/>
</dbReference>
<evidence type="ECO:0000256" key="4">
    <source>
        <dbReference type="ARBA" id="ARBA00023136"/>
    </source>
</evidence>
<evidence type="ECO:0000313" key="7">
    <source>
        <dbReference type="EMBL" id="CAA0115681.1"/>
    </source>
</evidence>
<organism evidence="7 8">
    <name type="scientific">BD1-7 clade bacterium</name>
    <dbReference type="NCBI Taxonomy" id="2029982"/>
    <lineage>
        <taxon>Bacteria</taxon>
        <taxon>Pseudomonadati</taxon>
        <taxon>Pseudomonadota</taxon>
        <taxon>Gammaproteobacteria</taxon>
        <taxon>Cellvibrionales</taxon>
        <taxon>Spongiibacteraceae</taxon>
        <taxon>BD1-7 clade</taxon>
    </lineage>
</organism>
<dbReference type="AlphaFoldDB" id="A0A5S9QBS4"/>
<feature type="transmembrane region" description="Helical" evidence="5">
    <location>
        <begin position="104"/>
        <end position="121"/>
    </location>
</feature>
<dbReference type="EMBL" id="CACSIO010000023">
    <property type="protein sequence ID" value="CAA0115681.1"/>
    <property type="molecule type" value="Genomic_DNA"/>
</dbReference>
<feature type="transmembrane region" description="Helical" evidence="5">
    <location>
        <begin position="163"/>
        <end position="179"/>
    </location>
</feature>
<feature type="transmembrane region" description="Helical" evidence="5">
    <location>
        <begin position="73"/>
        <end position="92"/>
    </location>
</feature>
<keyword evidence="3 5" id="KW-1133">Transmembrane helix</keyword>
<feature type="transmembrane region" description="Helical" evidence="5">
    <location>
        <begin position="373"/>
        <end position="393"/>
    </location>
</feature>
<dbReference type="Proteomes" id="UP000441399">
    <property type="component" value="Unassembled WGS sequence"/>
</dbReference>
<feature type="transmembrane region" description="Helical" evidence="5">
    <location>
        <begin position="235"/>
        <end position="254"/>
    </location>
</feature>
<feature type="transmembrane region" description="Helical" evidence="5">
    <location>
        <begin position="186"/>
        <end position="201"/>
    </location>
</feature>
<dbReference type="PANTHER" id="PTHR37422:SF13">
    <property type="entry name" value="LIPOPOLYSACCHARIDE BIOSYNTHESIS PROTEIN PA4999-RELATED"/>
    <property type="match status" value="1"/>
</dbReference>
<dbReference type="PANTHER" id="PTHR37422">
    <property type="entry name" value="TEICHURONIC ACID BIOSYNTHESIS PROTEIN TUAE"/>
    <property type="match status" value="1"/>
</dbReference>
<keyword evidence="4 5" id="KW-0472">Membrane</keyword>
<evidence type="ECO:0000256" key="3">
    <source>
        <dbReference type="ARBA" id="ARBA00022989"/>
    </source>
</evidence>
<accession>A0A5S9QBS4</accession>
<gene>
    <name evidence="7" type="ORF">OPDIPICF_01762</name>
</gene>
<evidence type="ECO:0000256" key="5">
    <source>
        <dbReference type="SAM" id="Phobius"/>
    </source>
</evidence>
<feature type="transmembrane region" description="Helical" evidence="5">
    <location>
        <begin position="207"/>
        <end position="223"/>
    </location>
</feature>
<keyword evidence="8" id="KW-1185">Reference proteome</keyword>
<feature type="transmembrane region" description="Helical" evidence="5">
    <location>
        <begin position="44"/>
        <end position="61"/>
    </location>
</feature>
<protein>
    <recommendedName>
        <fullName evidence="6">O-antigen ligase-related domain-containing protein</fullName>
    </recommendedName>
</protein>